<comment type="caution">
    <text evidence="2">The sequence shown here is derived from an EMBL/GenBank/DDBJ whole genome shotgun (WGS) entry which is preliminary data.</text>
</comment>
<dbReference type="Pfam" id="PF09939">
    <property type="entry name" value="DUF2171"/>
    <property type="match status" value="1"/>
</dbReference>
<evidence type="ECO:0000313" key="3">
    <source>
        <dbReference type="Proteomes" id="UP001155128"/>
    </source>
</evidence>
<feature type="region of interest" description="Disordered" evidence="1">
    <location>
        <begin position="1"/>
        <end position="25"/>
    </location>
</feature>
<protein>
    <submittedName>
        <fullName evidence="2">DUF2171 domain-containing protein</fullName>
    </submittedName>
</protein>
<accession>A0A9X2EET3</accession>
<organism evidence="2 3">
    <name type="scientific">Sphingomicrobium sediminis</name>
    <dbReference type="NCBI Taxonomy" id="2950949"/>
    <lineage>
        <taxon>Bacteria</taxon>
        <taxon>Pseudomonadati</taxon>
        <taxon>Pseudomonadota</taxon>
        <taxon>Alphaproteobacteria</taxon>
        <taxon>Sphingomonadales</taxon>
        <taxon>Sphingomonadaceae</taxon>
        <taxon>Sphingomicrobium</taxon>
    </lineage>
</organism>
<dbReference type="NCBIfam" id="NF033157">
    <property type="entry name" value="SWFGD_domain"/>
    <property type="match status" value="1"/>
</dbReference>
<evidence type="ECO:0000256" key="1">
    <source>
        <dbReference type="SAM" id="MobiDB-lite"/>
    </source>
</evidence>
<proteinExistence type="predicted"/>
<gene>
    <name evidence="2" type="ORF">NDO55_00400</name>
</gene>
<dbReference type="EMBL" id="JAMSHT010000001">
    <property type="protein sequence ID" value="MCM8556280.1"/>
    <property type="molecule type" value="Genomic_DNA"/>
</dbReference>
<evidence type="ECO:0000313" key="2">
    <source>
        <dbReference type="EMBL" id="MCM8556280.1"/>
    </source>
</evidence>
<dbReference type="InterPro" id="IPR047800">
    <property type="entry name" value="SWFGD_dom"/>
</dbReference>
<dbReference type="AlphaFoldDB" id="A0A9X2EET3"/>
<keyword evidence="3" id="KW-1185">Reference proteome</keyword>
<dbReference type="InterPro" id="IPR018684">
    <property type="entry name" value="DUF2171"/>
</dbReference>
<dbReference type="RefSeq" id="WP_252111336.1">
    <property type="nucleotide sequence ID" value="NZ_JAMSHT010000001.1"/>
</dbReference>
<name>A0A9X2EET3_9SPHN</name>
<dbReference type="Proteomes" id="UP001155128">
    <property type="component" value="Unassembled WGS sequence"/>
</dbReference>
<sequence length="271" mass="32639">MRTRPTGRFEGRNYGRRPQQMRGDYGYERSERDFFDRAGDEVLSWFGDDEAARRRELDERYGYTGDGYKNQHFEFENGRNVSEGYRRPYDSEDRFSRSNSEMNERGYDRVDAYDYDRGYTQNRWGRPQTQSEFTTDENYSQWRARQIDALDRDYREWRLENQERFNDEFASWRESRENMRVRLNQLDDNATLVASDGETIGNIDTVIGDRIVVKNDSDNDQRGMFSLRNVETIEQGQVKLNLDSELAKSRLFDKREFDRNTMREQRISNNY</sequence>
<reference evidence="2" key="1">
    <citation type="submission" date="2022-06" db="EMBL/GenBank/DDBJ databases">
        <title>Sphingomicrobium sedimins sp. nov., a marine bacterium isolated from tidal flat.</title>
        <authorList>
            <person name="Kim C.-H."/>
            <person name="Yoo Y."/>
            <person name="Kim J.-J."/>
        </authorList>
    </citation>
    <scope>NUCLEOTIDE SEQUENCE</scope>
    <source>
        <strain evidence="2">GRR-S6-50</strain>
    </source>
</reference>